<dbReference type="InterPro" id="IPR000531">
    <property type="entry name" value="Beta-barrel_TonB"/>
</dbReference>
<evidence type="ECO:0000256" key="10">
    <source>
        <dbReference type="SAM" id="SignalP"/>
    </source>
</evidence>
<evidence type="ECO:0000313" key="13">
    <source>
        <dbReference type="EMBL" id="PRD46966.1"/>
    </source>
</evidence>
<evidence type="ECO:0000256" key="9">
    <source>
        <dbReference type="RuleBase" id="RU003357"/>
    </source>
</evidence>
<dbReference type="Gene3D" id="2.170.130.10">
    <property type="entry name" value="TonB-dependent receptor, plug domain"/>
    <property type="match status" value="1"/>
</dbReference>
<dbReference type="Gene3D" id="2.40.170.20">
    <property type="entry name" value="TonB-dependent receptor, beta-barrel domain"/>
    <property type="match status" value="1"/>
</dbReference>
<evidence type="ECO:0000259" key="12">
    <source>
        <dbReference type="Pfam" id="PF07715"/>
    </source>
</evidence>
<dbReference type="InterPro" id="IPR023996">
    <property type="entry name" value="TonB-dep_OMP_SusC/RagA"/>
</dbReference>
<evidence type="ECO:0000256" key="4">
    <source>
        <dbReference type="ARBA" id="ARBA00022692"/>
    </source>
</evidence>
<dbReference type="PROSITE" id="PS52016">
    <property type="entry name" value="TONB_DEPENDENT_REC_3"/>
    <property type="match status" value="1"/>
</dbReference>
<keyword evidence="5 9" id="KW-0798">TonB box</keyword>
<dbReference type="InterPro" id="IPR039426">
    <property type="entry name" value="TonB-dep_rcpt-like"/>
</dbReference>
<dbReference type="InterPro" id="IPR008969">
    <property type="entry name" value="CarboxyPept-like_regulatory"/>
</dbReference>
<dbReference type="PROSITE" id="PS51257">
    <property type="entry name" value="PROKAR_LIPOPROTEIN"/>
    <property type="match status" value="1"/>
</dbReference>
<name>A0A2S9J2F2_9SPHI</name>
<gene>
    <name evidence="13" type="ORF">C5745_12770</name>
</gene>
<dbReference type="AlphaFoldDB" id="A0A2S9J2F2"/>
<dbReference type="Pfam" id="PF00593">
    <property type="entry name" value="TonB_dep_Rec_b-barrel"/>
    <property type="match status" value="1"/>
</dbReference>
<keyword evidence="3 8" id="KW-1134">Transmembrane beta strand</keyword>
<evidence type="ECO:0000256" key="3">
    <source>
        <dbReference type="ARBA" id="ARBA00022452"/>
    </source>
</evidence>
<dbReference type="Proteomes" id="UP000239711">
    <property type="component" value="Unassembled WGS sequence"/>
</dbReference>
<feature type="domain" description="TonB-dependent receptor plug" evidence="12">
    <location>
        <begin position="137"/>
        <end position="244"/>
    </location>
</feature>
<keyword evidence="4 8" id="KW-0812">Transmembrane</keyword>
<dbReference type="SUPFAM" id="SSF49464">
    <property type="entry name" value="Carboxypeptidase regulatory domain-like"/>
    <property type="match status" value="1"/>
</dbReference>
<evidence type="ECO:0000256" key="8">
    <source>
        <dbReference type="PROSITE-ProRule" id="PRU01360"/>
    </source>
</evidence>
<dbReference type="GO" id="GO:0009279">
    <property type="term" value="C:cell outer membrane"/>
    <property type="evidence" value="ECO:0007669"/>
    <property type="project" value="UniProtKB-SubCell"/>
</dbReference>
<comment type="caution">
    <text evidence="13">The sequence shown here is derived from an EMBL/GenBank/DDBJ whole genome shotgun (WGS) entry which is preliminary data.</text>
</comment>
<dbReference type="InterPro" id="IPR036942">
    <property type="entry name" value="Beta-barrel_TonB_sf"/>
</dbReference>
<keyword evidence="6 8" id="KW-0472">Membrane</keyword>
<dbReference type="RefSeq" id="WP_105717401.1">
    <property type="nucleotide sequence ID" value="NZ_PVBQ01000009.1"/>
</dbReference>
<keyword evidence="2 8" id="KW-0813">Transport</keyword>
<evidence type="ECO:0000256" key="6">
    <source>
        <dbReference type="ARBA" id="ARBA00023136"/>
    </source>
</evidence>
<dbReference type="Pfam" id="PF13715">
    <property type="entry name" value="CarbopepD_reg_2"/>
    <property type="match status" value="1"/>
</dbReference>
<evidence type="ECO:0000256" key="1">
    <source>
        <dbReference type="ARBA" id="ARBA00004571"/>
    </source>
</evidence>
<feature type="signal peptide" evidence="10">
    <location>
        <begin position="1"/>
        <end position="30"/>
    </location>
</feature>
<dbReference type="Gene3D" id="2.60.40.1120">
    <property type="entry name" value="Carboxypeptidase-like, regulatory domain"/>
    <property type="match status" value="1"/>
</dbReference>
<comment type="subcellular location">
    <subcellularLocation>
        <location evidence="1 8">Cell outer membrane</location>
        <topology evidence="1 8">Multi-pass membrane protein</topology>
    </subcellularLocation>
</comment>
<feature type="chain" id="PRO_5015522786" evidence="10">
    <location>
        <begin position="31"/>
        <end position="1041"/>
    </location>
</feature>
<dbReference type="InterPro" id="IPR012910">
    <property type="entry name" value="Plug_dom"/>
</dbReference>
<keyword evidence="7 8" id="KW-0998">Cell outer membrane</keyword>
<dbReference type="OrthoDB" id="9768177at2"/>
<dbReference type="SUPFAM" id="SSF56935">
    <property type="entry name" value="Porins"/>
    <property type="match status" value="1"/>
</dbReference>
<dbReference type="InterPro" id="IPR037066">
    <property type="entry name" value="Plug_dom_sf"/>
</dbReference>
<keyword evidence="14" id="KW-1185">Reference proteome</keyword>
<sequence>MEKLTKRLNRKLWIIPLSLLAACSYNHVYAATPPIASPVQMSKPDQTQISGKVTDARSGEPVIGATITIKGTTIATQTDENGDFSIEGSKGQVLTATFVGYSQAETTVGDDPINIRLAPEGEVLEELVVVGYGTMRKSDVTGSISMVKGEDMVKAQNFSPLENLRGQAAGVNIYSNSSQPGAYANRVVIRGQATINSSSSPLYVVDGVVMENFHLLNPNDIDHIEVLKDASSAAIYGARGAGGVILVTTKRGTKDGRKTVSYQGSAGVSSPQRFMGVLNAEEWMQAFIKGLENENRWHGHDWSLDRRDWFDDPNYFDANGNPLYDTDWQREATRTVLSHNHQLNIQQGDETSSMGAFLNYTDQQGIVNNTDNKRVNGKLAYDTKPKDWLSTSINLTANHTWGRYTPEDGGGQDARRTMIEMIPWYPIYEPGGGYTSAASSTVSQVLGFEGMSNPVAILDLQNRMRSNTQIFGNAALTFHLADGLDLKTQFGVDNQKETYKGYSSITLNNLSMPNGWAQIENAETLYWQQETYLSYNKDFDKHRINAVAGLSWQERTWDFNRSRTEGFTNDFFQWYNMGVGSIPASPESNWNQWAMNSYFVRGAYTYNDRYSAVFTARYDGSSKFGDNNKYAFFPSLGLAWNVSNEDFMSGYEWISNLKLRSSYGLTGNSEIDPYTTRANVTSGTILMNGGRAPYAYIGTMGNPDLRWETTATYDAGIELGLFQNRLNFDISYYTRRTTDLLLGRPLPESTGFSTVMENIGSVRNQGWEFLVTATPVQNGDFSWSSTLNMTYNKNEVLGLGANNEDILLNSWVGGPNSIIRVGENLNSFYGYRRYGVYTIADYEAGDIEQNMIGRPKRSATQEILGKGVPDWTGSFINNFNYKRFDLMVDLQFVYGVETMQQFYHSTYDRFGITNGLKEILYGAYDGSNPNTMQQAVVLTNSGHAGQDTNVDSSWVVDGSYLRFNVIQLGYTFESSLARRMGFSALRIYGSANNPWLITSKDFKGYDPESTSQGDNNQFGQNMTFFAYPRAKTFTFGVNLTL</sequence>
<keyword evidence="10" id="KW-0732">Signal</keyword>
<dbReference type="InterPro" id="IPR023997">
    <property type="entry name" value="TonB-dep_OMP_SusC/RagA_CS"/>
</dbReference>
<dbReference type="NCBIfam" id="TIGR04056">
    <property type="entry name" value="OMP_RagA_SusC"/>
    <property type="match status" value="1"/>
</dbReference>
<evidence type="ECO:0000313" key="14">
    <source>
        <dbReference type="Proteomes" id="UP000239711"/>
    </source>
</evidence>
<evidence type="ECO:0000256" key="2">
    <source>
        <dbReference type="ARBA" id="ARBA00022448"/>
    </source>
</evidence>
<evidence type="ECO:0000256" key="7">
    <source>
        <dbReference type="ARBA" id="ARBA00023237"/>
    </source>
</evidence>
<dbReference type="EMBL" id="PVBQ01000009">
    <property type="protein sequence ID" value="PRD46966.1"/>
    <property type="molecule type" value="Genomic_DNA"/>
</dbReference>
<accession>A0A2S9J2F2</accession>
<dbReference type="NCBIfam" id="TIGR04057">
    <property type="entry name" value="SusC_RagA_signa"/>
    <property type="match status" value="1"/>
</dbReference>
<dbReference type="Pfam" id="PF07715">
    <property type="entry name" value="Plug"/>
    <property type="match status" value="1"/>
</dbReference>
<protein>
    <submittedName>
        <fullName evidence="13">SusC/RagA family TonB-linked outer membrane protein</fullName>
    </submittedName>
</protein>
<reference evidence="13 14" key="1">
    <citation type="submission" date="2018-02" db="EMBL/GenBank/DDBJ databases">
        <title>The draft genome of Sphingobacterium sp. 5JN-11.</title>
        <authorList>
            <person name="Liu L."/>
            <person name="Li L."/>
            <person name="Liang L."/>
            <person name="Zhang X."/>
            <person name="Wang T."/>
        </authorList>
    </citation>
    <scope>NUCLEOTIDE SEQUENCE [LARGE SCALE GENOMIC DNA]</scope>
    <source>
        <strain evidence="13 14">5JN-11</strain>
    </source>
</reference>
<evidence type="ECO:0000259" key="11">
    <source>
        <dbReference type="Pfam" id="PF00593"/>
    </source>
</evidence>
<comment type="similarity">
    <text evidence="8 9">Belongs to the TonB-dependent receptor family.</text>
</comment>
<organism evidence="13 14">
    <name type="scientific">Sphingobacterium haloxyli</name>
    <dbReference type="NCBI Taxonomy" id="2100533"/>
    <lineage>
        <taxon>Bacteria</taxon>
        <taxon>Pseudomonadati</taxon>
        <taxon>Bacteroidota</taxon>
        <taxon>Sphingobacteriia</taxon>
        <taxon>Sphingobacteriales</taxon>
        <taxon>Sphingobacteriaceae</taxon>
        <taxon>Sphingobacterium</taxon>
    </lineage>
</organism>
<proteinExistence type="inferred from homology"/>
<evidence type="ECO:0000256" key="5">
    <source>
        <dbReference type="ARBA" id="ARBA00023077"/>
    </source>
</evidence>
<feature type="domain" description="TonB-dependent receptor-like beta-barrel" evidence="11">
    <location>
        <begin position="466"/>
        <end position="993"/>
    </location>
</feature>